<dbReference type="AlphaFoldDB" id="J5RE29"/>
<dbReference type="EMBL" id="ALBS01000034">
    <property type="protein sequence ID" value="EJT52133.1"/>
    <property type="molecule type" value="Genomic_DNA"/>
</dbReference>
<dbReference type="Proteomes" id="UP000002748">
    <property type="component" value="Unassembled WGS sequence"/>
</dbReference>
<name>J5RE29_TRIAS</name>
<gene>
    <name evidence="2" type="ORF">A1Q1_06671</name>
</gene>
<evidence type="ECO:0000313" key="2">
    <source>
        <dbReference type="EMBL" id="EJT52133.1"/>
    </source>
</evidence>
<dbReference type="VEuPathDB" id="FungiDB:A1Q1_06671"/>
<evidence type="ECO:0000256" key="1">
    <source>
        <dbReference type="SAM" id="MobiDB-lite"/>
    </source>
</evidence>
<dbReference type="KEGG" id="tasa:A1Q1_06671"/>
<sequence length="162" mass="17086">MTEPGAKPQSSTDDLKQINEGPQCGSNLTRQGLRPCDDTHLRAFDHASPGKEDFSPPSPLAMSTVGRPNTLHADGLKRAGLEEGAAVRNGVGLPGPASKATIIEVQHHPFRPAAPVCAPTGFQVLLGPQLVTSEETQHDSRMVESSIVLRKAVPRAATTAVQ</sequence>
<dbReference type="HOGENOM" id="CLU_1636611_0_0_1"/>
<evidence type="ECO:0000313" key="3">
    <source>
        <dbReference type="Proteomes" id="UP000002748"/>
    </source>
</evidence>
<dbReference type="GeneID" id="25990183"/>
<feature type="compositionally biased region" description="Basic and acidic residues" evidence="1">
    <location>
        <begin position="35"/>
        <end position="54"/>
    </location>
</feature>
<proteinExistence type="predicted"/>
<reference evidence="2 3" key="1">
    <citation type="journal article" date="2012" name="Eukaryot. Cell">
        <title>Draft genome sequence of CBS 2479, the standard type strain of Trichosporon asahii.</title>
        <authorList>
            <person name="Yang R.Y."/>
            <person name="Li H.T."/>
            <person name="Zhu H."/>
            <person name="Zhou G.P."/>
            <person name="Wang M."/>
            <person name="Wang L."/>
        </authorList>
    </citation>
    <scope>NUCLEOTIDE SEQUENCE [LARGE SCALE GENOMIC DNA]</scope>
    <source>
        <strain evidence="3">ATCC 90039 / CBS 2479 / JCM 2466 / KCTC 7840 / NCYC 2677 / UAMH 7654</strain>
    </source>
</reference>
<accession>J5RE29</accession>
<protein>
    <submittedName>
        <fullName evidence="2">Uncharacterized protein</fullName>
    </submittedName>
</protein>
<feature type="region of interest" description="Disordered" evidence="1">
    <location>
        <begin position="1"/>
        <end position="72"/>
    </location>
</feature>
<organism evidence="2 3">
    <name type="scientific">Trichosporon asahii var. asahii (strain ATCC 90039 / CBS 2479 / JCM 2466 / KCTC 7840 / NBRC 103889/ NCYC 2677 / UAMH 7654)</name>
    <name type="common">Yeast</name>
    <dbReference type="NCBI Taxonomy" id="1186058"/>
    <lineage>
        <taxon>Eukaryota</taxon>
        <taxon>Fungi</taxon>
        <taxon>Dikarya</taxon>
        <taxon>Basidiomycota</taxon>
        <taxon>Agaricomycotina</taxon>
        <taxon>Tremellomycetes</taxon>
        <taxon>Trichosporonales</taxon>
        <taxon>Trichosporonaceae</taxon>
        <taxon>Trichosporon</taxon>
    </lineage>
</organism>
<comment type="caution">
    <text evidence="2">The sequence shown here is derived from an EMBL/GenBank/DDBJ whole genome shotgun (WGS) entry which is preliminary data.</text>
</comment>
<dbReference type="RefSeq" id="XP_014183195.1">
    <property type="nucleotide sequence ID" value="XM_014327720.1"/>
</dbReference>